<name>A0A1M5LVE0_SALEC</name>
<evidence type="ECO:0008006" key="3">
    <source>
        <dbReference type="Google" id="ProtNLM"/>
    </source>
</evidence>
<keyword evidence="2" id="KW-1185">Reference proteome</keyword>
<proteinExistence type="predicted"/>
<dbReference type="RefSeq" id="WP_072881790.1">
    <property type="nucleotide sequence ID" value="NZ_FQVT01000022.1"/>
</dbReference>
<reference evidence="2" key="1">
    <citation type="submission" date="2016-11" db="EMBL/GenBank/DDBJ databases">
        <authorList>
            <person name="Varghese N."/>
            <person name="Submissions S."/>
        </authorList>
    </citation>
    <scope>NUCLEOTIDE SEQUENCE [LARGE SCALE GENOMIC DNA]</scope>
    <source>
        <strain evidence="2">DSM 24579</strain>
    </source>
</reference>
<evidence type="ECO:0000313" key="1">
    <source>
        <dbReference type="EMBL" id="SHG69092.1"/>
    </source>
</evidence>
<dbReference type="STRING" id="1073325.SAMN05444483_12232"/>
<evidence type="ECO:0000313" key="2">
    <source>
        <dbReference type="Proteomes" id="UP000183945"/>
    </source>
</evidence>
<protein>
    <recommendedName>
        <fullName evidence="3">DUF2281 domain-containing protein</fullName>
    </recommendedName>
</protein>
<gene>
    <name evidence="1" type="ORF">SAMN05444483_12232</name>
</gene>
<dbReference type="AlphaFoldDB" id="A0A1M5LVE0"/>
<dbReference type="Proteomes" id="UP000183945">
    <property type="component" value="Unassembled WGS sequence"/>
</dbReference>
<organism evidence="1 2">
    <name type="scientific">Salegentibacter echinorum</name>
    <dbReference type="NCBI Taxonomy" id="1073325"/>
    <lineage>
        <taxon>Bacteria</taxon>
        <taxon>Pseudomonadati</taxon>
        <taxon>Bacteroidota</taxon>
        <taxon>Flavobacteriia</taxon>
        <taxon>Flavobacteriales</taxon>
        <taxon>Flavobacteriaceae</taxon>
        <taxon>Salegentibacter</taxon>
    </lineage>
</organism>
<accession>A0A1M5LVE0</accession>
<sequence>MKKQAILEKTFTNLAKLPKWRLREVSDYVEFLIQKNENKELQEELQEYAGKSETFSFLEEEEDLYNDEDLIEKY</sequence>
<dbReference type="OrthoDB" id="1365620at2"/>
<dbReference type="EMBL" id="FQVT01000022">
    <property type="protein sequence ID" value="SHG69092.1"/>
    <property type="molecule type" value="Genomic_DNA"/>
</dbReference>